<dbReference type="EMBL" id="AP025628">
    <property type="protein sequence ID" value="BDG62132.1"/>
    <property type="molecule type" value="Genomic_DNA"/>
</dbReference>
<feature type="compositionally biased region" description="Low complexity" evidence="1">
    <location>
        <begin position="322"/>
        <end position="336"/>
    </location>
</feature>
<evidence type="ECO:0000313" key="3">
    <source>
        <dbReference type="Proteomes" id="UP001163687"/>
    </source>
</evidence>
<name>A0AA35CMX3_9FIRM</name>
<dbReference type="Pfam" id="PF02511">
    <property type="entry name" value="Thy1"/>
    <property type="match status" value="2"/>
</dbReference>
<dbReference type="RefSeq" id="WP_264842732.1">
    <property type="nucleotide sequence ID" value="NZ_AP025628.1"/>
</dbReference>
<dbReference type="GO" id="GO:0050660">
    <property type="term" value="F:flavin adenine dinucleotide binding"/>
    <property type="evidence" value="ECO:0007669"/>
    <property type="project" value="InterPro"/>
</dbReference>
<dbReference type="InterPro" id="IPR003669">
    <property type="entry name" value="Thymidylate_synthase_ThyX"/>
</dbReference>
<evidence type="ECO:0000256" key="1">
    <source>
        <dbReference type="SAM" id="MobiDB-lite"/>
    </source>
</evidence>
<dbReference type="Proteomes" id="UP001163687">
    <property type="component" value="Chromosome"/>
</dbReference>
<dbReference type="Gene3D" id="3.30.1360.170">
    <property type="match status" value="2"/>
</dbReference>
<dbReference type="KEGG" id="cmic:caldi_32220"/>
<dbReference type="PANTHER" id="PTHR34934:SF1">
    <property type="entry name" value="FLAVIN-DEPENDENT THYMIDYLATE SYNTHASE"/>
    <property type="match status" value="1"/>
</dbReference>
<dbReference type="GO" id="GO:0050797">
    <property type="term" value="F:thymidylate synthase (FAD) activity"/>
    <property type="evidence" value="ECO:0007669"/>
    <property type="project" value="InterPro"/>
</dbReference>
<dbReference type="CDD" id="cd20175">
    <property type="entry name" value="ThyX"/>
    <property type="match status" value="2"/>
</dbReference>
<keyword evidence="3" id="KW-1185">Reference proteome</keyword>
<accession>A0AA35CMX3</accession>
<dbReference type="SUPFAM" id="SSF69796">
    <property type="entry name" value="Thymidylate synthase-complementing protein Thy1"/>
    <property type="match status" value="2"/>
</dbReference>
<reference evidence="2" key="1">
    <citation type="submission" date="2022-03" db="EMBL/GenBank/DDBJ databases">
        <title>Complete genome sequence of Caldinitratiruptor microaerophilus.</title>
        <authorList>
            <person name="Mukaiyama R."/>
            <person name="Nishiyama T."/>
            <person name="Ueda K."/>
        </authorList>
    </citation>
    <scope>NUCLEOTIDE SEQUENCE</scope>
    <source>
        <strain evidence="2">JCM 16183</strain>
    </source>
</reference>
<dbReference type="InterPro" id="IPR036098">
    <property type="entry name" value="Thymidylate_synthase_ThyX_sf"/>
</dbReference>
<dbReference type="GO" id="GO:0004799">
    <property type="term" value="F:thymidylate synthase activity"/>
    <property type="evidence" value="ECO:0007669"/>
    <property type="project" value="TreeGrafter"/>
</dbReference>
<evidence type="ECO:0000313" key="2">
    <source>
        <dbReference type="EMBL" id="BDG62132.1"/>
    </source>
</evidence>
<dbReference type="PANTHER" id="PTHR34934">
    <property type="entry name" value="FLAVIN-DEPENDENT THYMIDYLATE SYNTHASE"/>
    <property type="match status" value="1"/>
</dbReference>
<dbReference type="GO" id="GO:0070402">
    <property type="term" value="F:NADPH binding"/>
    <property type="evidence" value="ECO:0007669"/>
    <property type="project" value="TreeGrafter"/>
</dbReference>
<feature type="region of interest" description="Disordered" evidence="1">
    <location>
        <begin position="317"/>
        <end position="340"/>
    </location>
</feature>
<protein>
    <submittedName>
        <fullName evidence="2">Thymidylate synthase</fullName>
    </submittedName>
</protein>
<dbReference type="GO" id="GO:0006231">
    <property type="term" value="P:dTMP biosynthetic process"/>
    <property type="evidence" value="ECO:0007669"/>
    <property type="project" value="InterPro"/>
</dbReference>
<gene>
    <name evidence="2" type="ORF">caldi_32220</name>
</gene>
<proteinExistence type="predicted"/>
<organism evidence="2 3">
    <name type="scientific">Caldinitratiruptor microaerophilus</name>
    <dbReference type="NCBI Taxonomy" id="671077"/>
    <lineage>
        <taxon>Bacteria</taxon>
        <taxon>Bacillati</taxon>
        <taxon>Bacillota</taxon>
        <taxon>Clostridia</taxon>
        <taxon>Eubacteriales</taxon>
        <taxon>Symbiobacteriaceae</taxon>
        <taxon>Caldinitratiruptor</taxon>
    </lineage>
</organism>
<sequence>MSRYSPEEAALLSRYVSNLDRNVYAIWGLPEEVIAVVFARVSRSPASFRDNLLSLIRDRELALASPDGEGPPPEARFDLEKARRFHERVVIGYGHSSVAELAVAHVGIERISRLASARLELANPFLSFVEYSQRYQRPARGGYVVPPELEERPDLRGAFEQLQDETYRAYEELQAGLVDYLRGVIGPREGEGEKAWRSRLEKIAFEDARYALTLAVHTNLGLTGNGRALRDAIVRLLSDPYPECRRLAAAMREEVSAVLPVLLRHAEESPYQTQTRLAFEAELGDLGSWAPRGAEATRSSASGAAGPRAAVLLDWTGRDGTAPEAGPARDAAPAGDSIPPDEVRALRTLLEGALTTHSRLGGEALRRHVADLPADRLVRLARVLVDRLGPHDHPHDAFHRVAYEVEFCVSEACWHQLLRHSRKVDFAPAEPRPDDGWVVPPNVRAAGLEGVLARAVEASEALYRRLLADAPLAAPYVLTGAHRRRARARFDLWELYHLVNLRGGPEAQWEIREAILDLNEQVRRVHPHLAPTRRRA</sequence>
<dbReference type="PROSITE" id="PS51331">
    <property type="entry name" value="THYX"/>
    <property type="match status" value="2"/>
</dbReference>
<dbReference type="AlphaFoldDB" id="A0AA35CMX3"/>